<keyword evidence="2" id="KW-0806">Transcription termination</keyword>
<evidence type="ECO:0000256" key="3">
    <source>
        <dbReference type="ARBA" id="ARBA00022946"/>
    </source>
</evidence>
<evidence type="ECO:0000256" key="1">
    <source>
        <dbReference type="ARBA" id="ARBA00007692"/>
    </source>
</evidence>
<comment type="similarity">
    <text evidence="1">Belongs to the mTERF family.</text>
</comment>
<keyword evidence="2" id="KW-0804">Transcription</keyword>
<dbReference type="Gene3D" id="1.25.70.10">
    <property type="entry name" value="Transcription termination factor 3, mitochondrial"/>
    <property type="match status" value="1"/>
</dbReference>
<keyword evidence="3" id="KW-0809">Transit peptide</keyword>
<keyword evidence="2" id="KW-0805">Transcription regulation</keyword>
<dbReference type="Pfam" id="PF02536">
    <property type="entry name" value="mTERF"/>
    <property type="match status" value="1"/>
</dbReference>
<protein>
    <submittedName>
        <fullName evidence="4">Transcription termination factor MTEF18, mitochondrial</fullName>
    </submittedName>
</protein>
<evidence type="ECO:0000313" key="4">
    <source>
        <dbReference type="EMBL" id="KAL0338003.1"/>
    </source>
</evidence>
<dbReference type="EMBL" id="JACGWM010000012">
    <property type="protein sequence ID" value="KAL0338003.1"/>
    <property type="molecule type" value="Genomic_DNA"/>
</dbReference>
<dbReference type="InterPro" id="IPR003690">
    <property type="entry name" value="MTERF"/>
</dbReference>
<reference evidence="4" key="2">
    <citation type="journal article" date="2024" name="Plant">
        <title>Genomic evolution and insights into agronomic trait innovations of Sesamum species.</title>
        <authorList>
            <person name="Miao H."/>
            <person name="Wang L."/>
            <person name="Qu L."/>
            <person name="Liu H."/>
            <person name="Sun Y."/>
            <person name="Le M."/>
            <person name="Wang Q."/>
            <person name="Wei S."/>
            <person name="Zheng Y."/>
            <person name="Lin W."/>
            <person name="Duan Y."/>
            <person name="Cao H."/>
            <person name="Xiong S."/>
            <person name="Wang X."/>
            <person name="Wei L."/>
            <person name="Li C."/>
            <person name="Ma Q."/>
            <person name="Ju M."/>
            <person name="Zhao R."/>
            <person name="Li G."/>
            <person name="Mu C."/>
            <person name="Tian Q."/>
            <person name="Mei H."/>
            <person name="Zhang T."/>
            <person name="Gao T."/>
            <person name="Zhang H."/>
        </authorList>
    </citation>
    <scope>NUCLEOTIDE SEQUENCE</scope>
    <source>
        <strain evidence="4">KEN8</strain>
    </source>
</reference>
<dbReference type="AlphaFoldDB" id="A0AAW2N4R8"/>
<evidence type="ECO:0000256" key="2">
    <source>
        <dbReference type="ARBA" id="ARBA00022472"/>
    </source>
</evidence>
<dbReference type="GO" id="GO:0006353">
    <property type="term" value="P:DNA-templated transcription termination"/>
    <property type="evidence" value="ECO:0007669"/>
    <property type="project" value="UniProtKB-KW"/>
</dbReference>
<comment type="caution">
    <text evidence="4">The sequence shown here is derived from an EMBL/GenBank/DDBJ whole genome shotgun (WGS) entry which is preliminary data.</text>
</comment>
<sequence>MVKDDPYVLKKWVLGVRVDRLPGPKRVLKVRMLKTKFLLSLGFVEKSKQMEKALKVFRGKGVELQERFDCLVNSGLSREDVIEMLKVSPQILNQSKDVIAKKIEFFVKDMGYPVSALVAHPALVSYKIERVKLRLLTYKWLKDQGAVHPKLALSTLFLMLRGNICQELRLPKAKSSANELSCFSIAPNFEFNEHNLEKANQMESTNVVAYSFRRQCCGCKADKISFSVVQKSLCD</sequence>
<proteinExistence type="inferred from homology"/>
<dbReference type="PANTHER" id="PTHR13068">
    <property type="entry name" value="CGI-12 PROTEIN-RELATED"/>
    <property type="match status" value="1"/>
</dbReference>
<reference evidence="4" key="1">
    <citation type="submission" date="2020-06" db="EMBL/GenBank/DDBJ databases">
        <authorList>
            <person name="Li T."/>
            <person name="Hu X."/>
            <person name="Zhang T."/>
            <person name="Song X."/>
            <person name="Zhang H."/>
            <person name="Dai N."/>
            <person name="Sheng W."/>
            <person name="Hou X."/>
            <person name="Wei L."/>
        </authorList>
    </citation>
    <scope>NUCLEOTIDE SEQUENCE</scope>
    <source>
        <strain evidence="4">KEN8</strain>
        <tissue evidence="4">Leaf</tissue>
    </source>
</reference>
<dbReference type="InterPro" id="IPR038538">
    <property type="entry name" value="MTERF_sf"/>
</dbReference>
<gene>
    <name evidence="4" type="ORF">Scaly_2075400</name>
</gene>
<dbReference type="GO" id="GO:0003676">
    <property type="term" value="F:nucleic acid binding"/>
    <property type="evidence" value="ECO:0007669"/>
    <property type="project" value="InterPro"/>
</dbReference>
<accession>A0AAW2N4R8</accession>
<name>A0AAW2N4R8_9LAMI</name>
<organism evidence="4">
    <name type="scientific">Sesamum calycinum</name>
    <dbReference type="NCBI Taxonomy" id="2727403"/>
    <lineage>
        <taxon>Eukaryota</taxon>
        <taxon>Viridiplantae</taxon>
        <taxon>Streptophyta</taxon>
        <taxon>Embryophyta</taxon>
        <taxon>Tracheophyta</taxon>
        <taxon>Spermatophyta</taxon>
        <taxon>Magnoliopsida</taxon>
        <taxon>eudicotyledons</taxon>
        <taxon>Gunneridae</taxon>
        <taxon>Pentapetalae</taxon>
        <taxon>asterids</taxon>
        <taxon>lamiids</taxon>
        <taxon>Lamiales</taxon>
        <taxon>Pedaliaceae</taxon>
        <taxon>Sesamum</taxon>
    </lineage>
</organism>
<dbReference type="PANTHER" id="PTHR13068:SF38">
    <property type="entry name" value="TRANSCRIPTION TERMINATION FACTOR FAMILY PROTEIN"/>
    <property type="match status" value="1"/>
</dbReference>
<dbReference type="SMART" id="SM00733">
    <property type="entry name" value="Mterf"/>
    <property type="match status" value="2"/>
</dbReference>